<proteinExistence type="predicted"/>
<dbReference type="Proteomes" id="UP001057402">
    <property type="component" value="Chromosome 2"/>
</dbReference>
<evidence type="ECO:0000313" key="1">
    <source>
        <dbReference type="EMBL" id="KAI4384265.1"/>
    </source>
</evidence>
<accession>A0ACB9RZC3</accession>
<comment type="caution">
    <text evidence="1">The sequence shown here is derived from an EMBL/GenBank/DDBJ whole genome shotgun (WGS) entry which is preliminary data.</text>
</comment>
<evidence type="ECO:0000313" key="2">
    <source>
        <dbReference type="Proteomes" id="UP001057402"/>
    </source>
</evidence>
<sequence>MLRAGYGGWLVYTAAAAGDLGFVQELLERDPLIVFGEGEYGVSDVLYGAARSRNSQVFRIILEQALLSGGFHRGEGVFRWEIKNRAAHAAARGGNLEMAREIVSNGGVDVLKYRDSEGCTLLHSAAGKGQVEVVKDLITTFDIVNSVDNHGNTALHVAACISQRKDGGRGELG</sequence>
<protein>
    <submittedName>
        <fullName evidence="1">Uncharacterized protein</fullName>
    </submittedName>
</protein>
<name>A0ACB9RZC3_9MYRT</name>
<organism evidence="1 2">
    <name type="scientific">Melastoma candidum</name>
    <dbReference type="NCBI Taxonomy" id="119954"/>
    <lineage>
        <taxon>Eukaryota</taxon>
        <taxon>Viridiplantae</taxon>
        <taxon>Streptophyta</taxon>
        <taxon>Embryophyta</taxon>
        <taxon>Tracheophyta</taxon>
        <taxon>Spermatophyta</taxon>
        <taxon>Magnoliopsida</taxon>
        <taxon>eudicotyledons</taxon>
        <taxon>Gunneridae</taxon>
        <taxon>Pentapetalae</taxon>
        <taxon>rosids</taxon>
        <taxon>malvids</taxon>
        <taxon>Myrtales</taxon>
        <taxon>Melastomataceae</taxon>
        <taxon>Melastomatoideae</taxon>
        <taxon>Melastomateae</taxon>
        <taxon>Melastoma</taxon>
    </lineage>
</organism>
<gene>
    <name evidence="1" type="ORF">MLD38_002441</name>
</gene>
<keyword evidence="2" id="KW-1185">Reference proteome</keyword>
<reference evidence="2" key="1">
    <citation type="journal article" date="2023" name="Front. Plant Sci.">
        <title>Chromosomal-level genome assembly of Melastoma candidum provides insights into trichome evolution.</title>
        <authorList>
            <person name="Zhong Y."/>
            <person name="Wu W."/>
            <person name="Sun C."/>
            <person name="Zou P."/>
            <person name="Liu Y."/>
            <person name="Dai S."/>
            <person name="Zhou R."/>
        </authorList>
    </citation>
    <scope>NUCLEOTIDE SEQUENCE [LARGE SCALE GENOMIC DNA]</scope>
</reference>
<dbReference type="EMBL" id="CM042881">
    <property type="protein sequence ID" value="KAI4384265.1"/>
    <property type="molecule type" value="Genomic_DNA"/>
</dbReference>